<dbReference type="EMBL" id="JBFNQD010000001">
    <property type="protein sequence ID" value="MEW9304710.1"/>
    <property type="molecule type" value="Genomic_DNA"/>
</dbReference>
<sequence>MTLQLGVKVAVDAKELVSLGAAGDAAMERIDASAKKAEQSVNNVGKAAQNAATSPAPTPAASPTTPQPPVRPTPANNNRPVPTSQGEAAGVSRLQMMMFGSAAQNTLSSLSAGASPVQVLVQQGSEIAQAFTMGTASPLQVLKSLGSTVAGLVSPTVLAVAGLGGLTAALVLAGTTFAGQQKQINDLISRGVGRGSGATLSQINSIADQATIPGFSRSSARDIAAGLAGTGRISGGVISSITGLAPGLASLMGGDLEAAGQRLAQAFADPTKGAEDLEKALGPLDDKTKQAVRSLQAMGDVAGAQRALLEGIRDGVQQAAEQTGIWARIVTNLGNAWDDLGNKVNRTVTGGTLEEQLGDAQMKYIELEKQLSDSRQGTDPNSPLAGILGQLDSGLQKQVQDALVEVNRLQTLVDQARATAAANRKTAEDKAAASQAGDYVRTVQPDIQKLQTLRDMLTSMGNAAASPDIMGRMGVSAEQTRQAIDAVTGALQSYMSADEKARASEQLTVAAINARTVAEKANIASQRERLALAGQSVSVAEQQRRAEAAAAAVMAQANRDSLDKLKAANDNAALAGLSDYQRQLASIDQKYQDLLRENQGASPDTLANIQNARTAEINTAQQTAIGGPLRDANRSLQEQVAALKLQQDAFGKSAGEAAKLAAAQEMINRYNAAGVPITDGLRAAIDAYATSAGKVAQASHDLTQKQNQVIASLDQVRDTSRNVLGGLFSDLMHGTSAADALANAAGKIGDQLISNATNNIVDSLLGKNGQMGGGLFGDFLGGIFGKQVGLSTADITAGIVNVNGGFGGDITRLLGGALPNAAANSNVAGAGLAPLKGLGPTAPITSSSLPPVGSAVAALAGLTPGGGTFSTVGNYRSGVNAQLTDILRTAAERSGLQVQAISGLRPGDPRFHGQGLATDVSIIDPATGRALPNYQNGAAFRQYESFAQVARQVQMERYPELSDQFRWGGYFSGGKGKYGAADLMHFDLGGRRVGMGGGSWANGLTPAQRALFPDATSIGMGSGQGQLPGLQQLQSSLSQLGTAAQSATPSLSNVISGMSGLPSPLAMVATNANQAGSAIGQGGGGLVGALQSLLSSLFSGMGIGSHADGTSEPIGTGKISGPGTSRSDSILARVSNGEFIVNAAATRRNLPLLQAINTNRMPAFADGGAVASGSPASAGAWRHMNDNGGSGQQPGVTMNLYNQAGVEIEQKSSTDAKGRRQLDVYIGKKTADQVKKPGSDTSRAMQAQFGLTRQVTRR</sequence>
<feature type="compositionally biased region" description="Pro residues" evidence="1">
    <location>
        <begin position="56"/>
        <end position="72"/>
    </location>
</feature>
<dbReference type="Proteomes" id="UP001555786">
    <property type="component" value="Unassembled WGS sequence"/>
</dbReference>
<accession>A0ABV3PGH0</accession>
<gene>
    <name evidence="3" type="ORF">ABXS05_04130</name>
</gene>
<proteinExistence type="predicted"/>
<comment type="caution">
    <text evidence="3">The sequence shown here is derived from an EMBL/GenBank/DDBJ whole genome shotgun (WGS) entry which is preliminary data.</text>
</comment>
<reference evidence="3 4" key="1">
    <citation type="submission" date="2024-07" db="EMBL/GenBank/DDBJ databases">
        <title>Description of Labrys sedimenti sp. nov., isolated from a diclofenac-degrading enrichment culture.</title>
        <authorList>
            <person name="Tancsics A."/>
            <person name="Csepanyi A."/>
        </authorList>
    </citation>
    <scope>NUCLEOTIDE SEQUENCE [LARGE SCALE GENOMIC DNA]</scope>
    <source>
        <strain evidence="3 4">LMG 23578</strain>
    </source>
</reference>
<dbReference type="Pfam" id="PF06791">
    <property type="entry name" value="TMP_2"/>
    <property type="match status" value="1"/>
</dbReference>
<evidence type="ECO:0000313" key="3">
    <source>
        <dbReference type="EMBL" id="MEW9304710.1"/>
    </source>
</evidence>
<protein>
    <submittedName>
        <fullName evidence="3">Phage tail length tape measure family protein</fullName>
    </submittedName>
</protein>
<evidence type="ECO:0000313" key="4">
    <source>
        <dbReference type="Proteomes" id="UP001555786"/>
    </source>
</evidence>
<organism evidence="3 4">
    <name type="scientific">Labrys neptuniae</name>
    <dbReference type="NCBI Taxonomy" id="376174"/>
    <lineage>
        <taxon>Bacteria</taxon>
        <taxon>Pseudomonadati</taxon>
        <taxon>Pseudomonadota</taxon>
        <taxon>Alphaproteobacteria</taxon>
        <taxon>Hyphomicrobiales</taxon>
        <taxon>Xanthobacteraceae</taxon>
        <taxon>Labrys</taxon>
    </lineage>
</organism>
<dbReference type="RefSeq" id="WP_367623019.1">
    <property type="nucleotide sequence ID" value="NZ_JBFNQD010000001.1"/>
</dbReference>
<name>A0ABV3PGH0_9HYPH</name>
<feature type="region of interest" description="Disordered" evidence="1">
    <location>
        <begin position="1107"/>
        <end position="1126"/>
    </location>
</feature>
<feature type="domain" description="Bacteriophage tail tape measure N-terminal" evidence="2">
    <location>
        <begin position="85"/>
        <end position="292"/>
    </location>
</feature>
<feature type="region of interest" description="Disordered" evidence="1">
    <location>
        <begin position="33"/>
        <end position="86"/>
    </location>
</feature>
<keyword evidence="4" id="KW-1185">Reference proteome</keyword>
<evidence type="ECO:0000259" key="2">
    <source>
        <dbReference type="Pfam" id="PF06791"/>
    </source>
</evidence>
<dbReference type="InterPro" id="IPR009628">
    <property type="entry name" value="Phage_tape_measure_N"/>
</dbReference>
<evidence type="ECO:0000256" key="1">
    <source>
        <dbReference type="SAM" id="MobiDB-lite"/>
    </source>
</evidence>
<feature type="compositionally biased region" description="Polar residues" evidence="1">
    <location>
        <begin position="75"/>
        <end position="86"/>
    </location>
</feature>